<evidence type="ECO:0000259" key="2">
    <source>
        <dbReference type="Pfam" id="PF02627"/>
    </source>
</evidence>
<dbReference type="InterPro" id="IPR003779">
    <property type="entry name" value="CMD-like"/>
</dbReference>
<keyword evidence="4" id="KW-1185">Reference proteome</keyword>
<accession>A0ABP4BU38</accession>
<dbReference type="Gene3D" id="1.20.1290.10">
    <property type="entry name" value="AhpD-like"/>
    <property type="match status" value="1"/>
</dbReference>
<proteinExistence type="predicted"/>
<evidence type="ECO:0000313" key="3">
    <source>
        <dbReference type="EMBL" id="GAA0954978.1"/>
    </source>
</evidence>
<name>A0ABP4BU38_9ACTN</name>
<organism evidence="3 4">
    <name type="scientific">Actinocorallia libanotica</name>
    <dbReference type="NCBI Taxonomy" id="46162"/>
    <lineage>
        <taxon>Bacteria</taxon>
        <taxon>Bacillati</taxon>
        <taxon>Actinomycetota</taxon>
        <taxon>Actinomycetes</taxon>
        <taxon>Streptosporangiales</taxon>
        <taxon>Thermomonosporaceae</taxon>
        <taxon>Actinocorallia</taxon>
    </lineage>
</organism>
<reference evidence="4" key="1">
    <citation type="journal article" date="2019" name="Int. J. Syst. Evol. Microbiol.">
        <title>The Global Catalogue of Microorganisms (GCM) 10K type strain sequencing project: providing services to taxonomists for standard genome sequencing and annotation.</title>
        <authorList>
            <consortium name="The Broad Institute Genomics Platform"/>
            <consortium name="The Broad Institute Genome Sequencing Center for Infectious Disease"/>
            <person name="Wu L."/>
            <person name="Ma J."/>
        </authorList>
    </citation>
    <scope>NUCLEOTIDE SEQUENCE [LARGE SCALE GENOMIC DNA]</scope>
    <source>
        <strain evidence="4">JCM 10696</strain>
    </source>
</reference>
<dbReference type="Pfam" id="PF02627">
    <property type="entry name" value="CMD"/>
    <property type="match status" value="1"/>
</dbReference>
<keyword evidence="1" id="KW-0812">Transmembrane</keyword>
<dbReference type="Proteomes" id="UP001500665">
    <property type="component" value="Unassembled WGS sequence"/>
</dbReference>
<dbReference type="EMBL" id="BAAAHH010000015">
    <property type="protein sequence ID" value="GAA0954978.1"/>
    <property type="molecule type" value="Genomic_DNA"/>
</dbReference>
<sequence>MRRAPRLAPLAAHLWDRDAAAMLRGRVRSADRFLSGGADAPRLPNVLGVLGHHPRLAAAWLGYNGVLLDDPALEPRLRELLILRVAWRTRSRYEWIQHARMGRSAGLSDAHLAALAGDEQAVEWTPLERLLLDAADQLLTAHRIDDITWNGLAAHLDARRLLEVLFVVGSYLCLAMVFGSTGLELDPDMDPTSAPPLPGMEE</sequence>
<evidence type="ECO:0000256" key="1">
    <source>
        <dbReference type="SAM" id="Phobius"/>
    </source>
</evidence>
<dbReference type="SUPFAM" id="SSF69118">
    <property type="entry name" value="AhpD-like"/>
    <property type="match status" value="1"/>
</dbReference>
<keyword evidence="1" id="KW-0472">Membrane</keyword>
<comment type="caution">
    <text evidence="3">The sequence shown here is derived from an EMBL/GenBank/DDBJ whole genome shotgun (WGS) entry which is preliminary data.</text>
</comment>
<feature type="transmembrane region" description="Helical" evidence="1">
    <location>
        <begin position="164"/>
        <end position="183"/>
    </location>
</feature>
<protein>
    <recommendedName>
        <fullName evidence="2">Carboxymuconolactone decarboxylase-like domain-containing protein</fullName>
    </recommendedName>
</protein>
<dbReference type="InterPro" id="IPR029032">
    <property type="entry name" value="AhpD-like"/>
</dbReference>
<feature type="domain" description="Carboxymuconolactone decarboxylase-like" evidence="2">
    <location>
        <begin position="54"/>
        <end position="136"/>
    </location>
</feature>
<keyword evidence="1" id="KW-1133">Transmembrane helix</keyword>
<gene>
    <name evidence="3" type="ORF">GCM10009550_39070</name>
</gene>
<dbReference type="PANTHER" id="PTHR34846:SF5">
    <property type="entry name" value="CARBOXYMUCONOLACTONE DECARBOXYLASE-LIKE DOMAIN-CONTAINING PROTEIN"/>
    <property type="match status" value="1"/>
</dbReference>
<dbReference type="PANTHER" id="PTHR34846">
    <property type="entry name" value="4-CARBOXYMUCONOLACTONE DECARBOXYLASE FAMILY PROTEIN (AFU_ORTHOLOGUE AFUA_6G11590)"/>
    <property type="match status" value="1"/>
</dbReference>
<evidence type="ECO:0000313" key="4">
    <source>
        <dbReference type="Proteomes" id="UP001500665"/>
    </source>
</evidence>